<dbReference type="InterPro" id="IPR050090">
    <property type="entry name" value="Tyrosine_recombinase_XerCD"/>
</dbReference>
<evidence type="ECO:0000256" key="2">
    <source>
        <dbReference type="ARBA" id="ARBA00023125"/>
    </source>
</evidence>
<organism evidence="6">
    <name type="scientific">Symploca sp. SIO1C4</name>
    <dbReference type="NCBI Taxonomy" id="2607765"/>
    <lineage>
        <taxon>Bacteria</taxon>
        <taxon>Bacillati</taxon>
        <taxon>Cyanobacteriota</taxon>
        <taxon>Cyanophyceae</taxon>
        <taxon>Coleofasciculales</taxon>
        <taxon>Coleofasciculaceae</taxon>
        <taxon>Symploca</taxon>
    </lineage>
</organism>
<evidence type="ECO:0000256" key="3">
    <source>
        <dbReference type="ARBA" id="ARBA00023172"/>
    </source>
</evidence>
<evidence type="ECO:0000256" key="4">
    <source>
        <dbReference type="SAM" id="MobiDB-lite"/>
    </source>
</evidence>
<sequence length="194" mass="21686">LTVWLTKLRDRCIFAVMLYSGCRIKEACTLLSEDVYEKSGRVRSHLTIRKKNTKGKLATRTIPIIQELRSILSSYEKEAGVIYLFPGLRGKHITPDSAARILRKACQRVGIEGASTHSFRRTALTQMSDSGIPLRVIAEVSGHRDLGQLQAYLEVREEQVLGAVSSLSMLSFVEDSSTEDEKEAFPDSSPSRKQ</sequence>
<reference evidence="6" key="1">
    <citation type="submission" date="2019-11" db="EMBL/GenBank/DDBJ databases">
        <title>Genomic insights into an expanded diversity of filamentous marine cyanobacteria reveals the extraordinary biosynthetic potential of Moorea and Okeania.</title>
        <authorList>
            <person name="Ferreira Leao T."/>
            <person name="Wang M."/>
            <person name="Moss N."/>
            <person name="Da Silva R."/>
            <person name="Sanders J."/>
            <person name="Nurk S."/>
            <person name="Gurevich A."/>
            <person name="Humphrey G."/>
            <person name="Reher R."/>
            <person name="Zhu Q."/>
            <person name="Belda-Ferre P."/>
            <person name="Glukhov E."/>
            <person name="Rex R."/>
            <person name="Dorrestein P.C."/>
            <person name="Knight R."/>
            <person name="Pevzner P."/>
            <person name="Gerwick W.H."/>
            <person name="Gerwick L."/>
        </authorList>
    </citation>
    <scope>NUCLEOTIDE SEQUENCE</scope>
    <source>
        <strain evidence="6">SIO1C4</strain>
    </source>
</reference>
<proteinExistence type="inferred from homology"/>
<dbReference type="PANTHER" id="PTHR30349:SF41">
    <property type="entry name" value="INTEGRASE_RECOMBINASE PROTEIN MJ0367-RELATED"/>
    <property type="match status" value="1"/>
</dbReference>
<dbReference type="PROSITE" id="PS51898">
    <property type="entry name" value="TYR_RECOMBINASE"/>
    <property type="match status" value="1"/>
</dbReference>
<keyword evidence="3" id="KW-0233">DNA recombination</keyword>
<dbReference type="SUPFAM" id="SSF56349">
    <property type="entry name" value="DNA breaking-rejoining enzymes"/>
    <property type="match status" value="1"/>
</dbReference>
<evidence type="ECO:0000256" key="1">
    <source>
        <dbReference type="ARBA" id="ARBA00008857"/>
    </source>
</evidence>
<dbReference type="InterPro" id="IPR011010">
    <property type="entry name" value="DNA_brk_join_enz"/>
</dbReference>
<dbReference type="InterPro" id="IPR013762">
    <property type="entry name" value="Integrase-like_cat_sf"/>
</dbReference>
<dbReference type="GO" id="GO:0003677">
    <property type="term" value="F:DNA binding"/>
    <property type="evidence" value="ECO:0007669"/>
    <property type="project" value="UniProtKB-KW"/>
</dbReference>
<name>A0A6B3ND19_9CYAN</name>
<dbReference type="EMBL" id="JAAHFQ010000261">
    <property type="protein sequence ID" value="NER28785.1"/>
    <property type="molecule type" value="Genomic_DNA"/>
</dbReference>
<feature type="region of interest" description="Disordered" evidence="4">
    <location>
        <begin position="174"/>
        <end position="194"/>
    </location>
</feature>
<dbReference type="GO" id="GO:0015074">
    <property type="term" value="P:DNA integration"/>
    <property type="evidence" value="ECO:0007669"/>
    <property type="project" value="InterPro"/>
</dbReference>
<dbReference type="GO" id="GO:0006310">
    <property type="term" value="P:DNA recombination"/>
    <property type="evidence" value="ECO:0007669"/>
    <property type="project" value="UniProtKB-KW"/>
</dbReference>
<evidence type="ECO:0000259" key="5">
    <source>
        <dbReference type="PROSITE" id="PS51898"/>
    </source>
</evidence>
<dbReference type="Gene3D" id="1.10.443.10">
    <property type="entry name" value="Intergrase catalytic core"/>
    <property type="match status" value="1"/>
</dbReference>
<comment type="caution">
    <text evidence="6">The sequence shown here is derived from an EMBL/GenBank/DDBJ whole genome shotgun (WGS) entry which is preliminary data.</text>
</comment>
<dbReference type="PANTHER" id="PTHR30349">
    <property type="entry name" value="PHAGE INTEGRASE-RELATED"/>
    <property type="match status" value="1"/>
</dbReference>
<feature type="non-terminal residue" evidence="6">
    <location>
        <position position="1"/>
    </location>
</feature>
<dbReference type="AlphaFoldDB" id="A0A6B3ND19"/>
<accession>A0A6B3ND19</accession>
<dbReference type="InterPro" id="IPR002104">
    <property type="entry name" value="Integrase_catalytic"/>
</dbReference>
<gene>
    <name evidence="6" type="ORF">F6J89_14395</name>
</gene>
<comment type="similarity">
    <text evidence="1">Belongs to the 'phage' integrase family.</text>
</comment>
<evidence type="ECO:0000313" key="6">
    <source>
        <dbReference type="EMBL" id="NER28785.1"/>
    </source>
</evidence>
<feature type="domain" description="Tyr recombinase" evidence="5">
    <location>
        <begin position="1"/>
        <end position="165"/>
    </location>
</feature>
<protein>
    <submittedName>
        <fullName evidence="6">Site-specific integrase</fullName>
    </submittedName>
</protein>
<dbReference type="Pfam" id="PF00589">
    <property type="entry name" value="Phage_integrase"/>
    <property type="match status" value="1"/>
</dbReference>
<keyword evidence="2" id="KW-0238">DNA-binding</keyword>
<dbReference type="CDD" id="cd00397">
    <property type="entry name" value="DNA_BRE_C"/>
    <property type="match status" value="1"/>
</dbReference>